<comment type="catalytic activity">
    <reaction evidence="1 11">
        <text>guanosine(46) in tRNA + S-adenosyl-L-methionine = N(7)-methylguanosine(46) in tRNA + S-adenosyl-L-homocysteine</text>
        <dbReference type="Rhea" id="RHEA:42708"/>
        <dbReference type="Rhea" id="RHEA-COMP:10188"/>
        <dbReference type="Rhea" id="RHEA-COMP:10189"/>
        <dbReference type="ChEBI" id="CHEBI:57856"/>
        <dbReference type="ChEBI" id="CHEBI:59789"/>
        <dbReference type="ChEBI" id="CHEBI:74269"/>
        <dbReference type="ChEBI" id="CHEBI:74480"/>
        <dbReference type="EC" id="2.1.1.33"/>
    </reaction>
</comment>
<keyword evidence="3 11" id="KW-0820">tRNA-binding</keyword>
<dbReference type="AlphaFoldDB" id="A0A9Q0LVN5"/>
<proteinExistence type="inferred from homology"/>
<dbReference type="Gene3D" id="3.40.50.150">
    <property type="entry name" value="Vaccinia Virus protein VP39"/>
    <property type="match status" value="1"/>
</dbReference>
<reference evidence="12" key="1">
    <citation type="submission" date="2022-10" db="EMBL/GenBank/DDBJ databases">
        <title>Novel sulphate-reducing endosymbionts in the free-living metamonad Anaeramoeba.</title>
        <authorList>
            <person name="Jerlstrom-Hultqvist J."/>
            <person name="Cepicka I."/>
            <person name="Gallot-Lavallee L."/>
            <person name="Salas-Leiva D."/>
            <person name="Curtis B.A."/>
            <person name="Zahonova K."/>
            <person name="Pipaliya S."/>
            <person name="Dacks J."/>
            <person name="Roger A.J."/>
        </authorList>
    </citation>
    <scope>NUCLEOTIDE SEQUENCE</scope>
    <source>
        <strain evidence="12">BMAN</strain>
    </source>
</reference>
<protein>
    <recommendedName>
        <fullName evidence="11">tRNA (guanine-N(7)-)-methyltransferase</fullName>
        <ecNumber evidence="11">2.1.1.33</ecNumber>
    </recommendedName>
    <alternativeName>
        <fullName evidence="11">tRNA (guanine(46)-N(7))-methyltransferase</fullName>
    </alternativeName>
    <alternativeName>
        <fullName evidence="11">tRNA(m7G46)-methyltransferase</fullName>
    </alternativeName>
</protein>
<keyword evidence="6 11" id="KW-0949">S-adenosyl-L-methionine</keyword>
<dbReference type="PROSITE" id="PS51625">
    <property type="entry name" value="SAM_MT_TRMB"/>
    <property type="match status" value="1"/>
</dbReference>
<accession>A0A9Q0LVN5</accession>
<evidence type="ECO:0000256" key="11">
    <source>
        <dbReference type="HAMAP-Rule" id="MF_03055"/>
    </source>
</evidence>
<comment type="similarity">
    <text evidence="11">Belongs to the class I-like SAM-binding methyltransferase superfamily. TrmB family.</text>
</comment>
<dbReference type="GO" id="GO:0005634">
    <property type="term" value="C:nucleus"/>
    <property type="evidence" value="ECO:0007669"/>
    <property type="project" value="UniProtKB-SubCell"/>
</dbReference>
<evidence type="ECO:0000256" key="3">
    <source>
        <dbReference type="ARBA" id="ARBA00022555"/>
    </source>
</evidence>
<organism evidence="12 13">
    <name type="scientific">Anaeramoeba ignava</name>
    <name type="common">Anaerobic marine amoeba</name>
    <dbReference type="NCBI Taxonomy" id="1746090"/>
    <lineage>
        <taxon>Eukaryota</taxon>
        <taxon>Metamonada</taxon>
        <taxon>Anaeramoebidae</taxon>
        <taxon>Anaeramoeba</taxon>
    </lineage>
</organism>
<dbReference type="GO" id="GO:0106143">
    <property type="term" value="C:tRNA (m7G46) methyltransferase complex"/>
    <property type="evidence" value="ECO:0007669"/>
    <property type="project" value="UniProtKB-ARBA"/>
</dbReference>
<dbReference type="EC" id="2.1.1.33" evidence="11"/>
<keyword evidence="9 11" id="KW-0539">Nucleus</keyword>
<evidence type="ECO:0000313" key="12">
    <source>
        <dbReference type="EMBL" id="KAJ5078155.1"/>
    </source>
</evidence>
<feature type="binding site" evidence="11">
    <location>
        <begin position="177"/>
        <end position="179"/>
    </location>
    <ligand>
        <name>S-adenosyl-L-methionine</name>
        <dbReference type="ChEBI" id="CHEBI:59789"/>
    </ligand>
</feature>
<keyword evidence="7 11" id="KW-0819">tRNA processing</keyword>
<dbReference type="PANTHER" id="PTHR23417:SF16">
    <property type="entry name" value="TRNA (GUANINE-N(7)-)-METHYLTRANSFERASE"/>
    <property type="match status" value="1"/>
</dbReference>
<keyword evidence="8 11" id="KW-0694">RNA-binding</keyword>
<gene>
    <name evidence="12" type="ORF">M0811_05413</name>
</gene>
<comment type="pathway">
    <text evidence="10 11">tRNA modification; N(7)-methylguanine-tRNA biosynthesis.</text>
</comment>
<evidence type="ECO:0000256" key="6">
    <source>
        <dbReference type="ARBA" id="ARBA00022691"/>
    </source>
</evidence>
<keyword evidence="5 11" id="KW-0808">Transferase</keyword>
<dbReference type="InterPro" id="IPR029063">
    <property type="entry name" value="SAM-dependent_MTases_sf"/>
</dbReference>
<feature type="active site" evidence="11">
    <location>
        <position position="102"/>
    </location>
</feature>
<dbReference type="InterPro" id="IPR025763">
    <property type="entry name" value="Trm8_euk"/>
</dbReference>
<dbReference type="CDD" id="cd02440">
    <property type="entry name" value="AdoMet_MTases"/>
    <property type="match status" value="1"/>
</dbReference>
<feature type="binding site" evidence="11">
    <location>
        <begin position="46"/>
        <end position="47"/>
    </location>
    <ligand>
        <name>S-adenosyl-L-methionine</name>
        <dbReference type="ChEBI" id="CHEBI:59789"/>
    </ligand>
</feature>
<dbReference type="PANTHER" id="PTHR23417">
    <property type="entry name" value="3-DEOXY-D-MANNO-OCTULOSONIC-ACID TRANSFERASE/TRNA GUANINE-N 7 - -METHYLTRANSFERASE"/>
    <property type="match status" value="1"/>
</dbReference>
<dbReference type="OrthoDB" id="47276at2759"/>
<dbReference type="Proteomes" id="UP001149090">
    <property type="component" value="Unassembled WGS sequence"/>
</dbReference>
<dbReference type="InterPro" id="IPR003358">
    <property type="entry name" value="tRNA_(Gua-N-7)_MeTrfase_Trmb"/>
</dbReference>
<evidence type="ECO:0000256" key="5">
    <source>
        <dbReference type="ARBA" id="ARBA00022679"/>
    </source>
</evidence>
<dbReference type="GO" id="GO:0000049">
    <property type="term" value="F:tRNA binding"/>
    <property type="evidence" value="ECO:0007669"/>
    <property type="project" value="UniProtKB-UniRule"/>
</dbReference>
<dbReference type="EMBL" id="JAPDFW010000055">
    <property type="protein sequence ID" value="KAJ5078155.1"/>
    <property type="molecule type" value="Genomic_DNA"/>
</dbReference>
<feature type="binding site" evidence="11">
    <location>
        <position position="23"/>
    </location>
    <ligand>
        <name>S-adenosyl-L-methionine</name>
        <dbReference type="ChEBI" id="CHEBI:59789"/>
    </ligand>
</feature>
<dbReference type="Pfam" id="PF02390">
    <property type="entry name" value="Methyltransf_4"/>
    <property type="match status" value="1"/>
</dbReference>
<dbReference type="FunFam" id="3.40.50.150:FF:000060">
    <property type="entry name" value="tRNA (guanine-N(7)-)-methyltransferase"/>
    <property type="match status" value="1"/>
</dbReference>
<dbReference type="HAMAP" id="MF_03055">
    <property type="entry name" value="tRNA_methyltr_TrmB_euk"/>
    <property type="match status" value="1"/>
</dbReference>
<evidence type="ECO:0000256" key="8">
    <source>
        <dbReference type="ARBA" id="ARBA00022884"/>
    </source>
</evidence>
<comment type="function">
    <text evidence="11">Catalyzes the formation of N(7)-methylguanine at position 46 (m7G46) in tRNA.</text>
</comment>
<name>A0A9Q0LVN5_ANAIG</name>
<comment type="caution">
    <text evidence="12">The sequence shown here is derived from an EMBL/GenBank/DDBJ whole genome shotgun (WGS) entry which is preliminary data.</text>
</comment>
<evidence type="ECO:0000256" key="9">
    <source>
        <dbReference type="ARBA" id="ARBA00023242"/>
    </source>
</evidence>
<evidence type="ECO:0000256" key="7">
    <source>
        <dbReference type="ARBA" id="ARBA00022694"/>
    </source>
</evidence>
<evidence type="ECO:0000256" key="2">
    <source>
        <dbReference type="ARBA" id="ARBA00004123"/>
    </source>
</evidence>
<dbReference type="OMA" id="LNVMKFG"/>
<feature type="binding site" evidence="11">
    <location>
        <begin position="79"/>
        <end position="80"/>
    </location>
    <ligand>
        <name>S-adenosyl-L-methionine</name>
        <dbReference type="ChEBI" id="CHEBI:59789"/>
    </ligand>
</feature>
<evidence type="ECO:0000256" key="10">
    <source>
        <dbReference type="ARBA" id="ARBA00060552"/>
    </source>
</evidence>
<dbReference type="GO" id="GO:0008176">
    <property type="term" value="F:tRNA (guanine(46)-N7)-methyltransferase activity"/>
    <property type="evidence" value="ECO:0007669"/>
    <property type="project" value="UniProtKB-UniRule"/>
</dbReference>
<feature type="binding site" evidence="11">
    <location>
        <position position="99"/>
    </location>
    <ligand>
        <name>S-adenosyl-L-methionine</name>
        <dbReference type="ChEBI" id="CHEBI:59789"/>
    </ligand>
</feature>
<evidence type="ECO:0000313" key="13">
    <source>
        <dbReference type="Proteomes" id="UP001149090"/>
    </source>
</evidence>
<keyword evidence="13" id="KW-1185">Reference proteome</keyword>
<comment type="subcellular location">
    <subcellularLocation>
        <location evidence="2 11">Nucleus</location>
    </subcellularLocation>
</comment>
<dbReference type="SUPFAM" id="SSF53335">
    <property type="entry name" value="S-adenosyl-L-methionine-dependent methyltransferases"/>
    <property type="match status" value="1"/>
</dbReference>
<evidence type="ECO:0000256" key="4">
    <source>
        <dbReference type="ARBA" id="ARBA00022603"/>
    </source>
</evidence>
<sequence length="198" mass="23566">MDWTEHYPNFNQKKEKVEFLDVGCGYGGLLMELSSLFPEKLSLGLEIREKVFQYVQTKIRVLRKDNPGKYTNISVIRTNAMRTLPNFFEKAQLSKMFFLFPDPHFKRKKYKWRIISPQLLAEYAYLLKKGGIIYTITDVKKLYDWMHLHLSEHPLFEEIPEKDLIDDPVVNAVRFKTEEGKRVERLQGDKFLAVFRRI</sequence>
<evidence type="ECO:0000256" key="1">
    <source>
        <dbReference type="ARBA" id="ARBA00000142"/>
    </source>
</evidence>
<dbReference type="NCBIfam" id="TIGR00091">
    <property type="entry name" value="tRNA (guanosine(46)-N7)-methyltransferase TrmB"/>
    <property type="match status" value="1"/>
</dbReference>
<keyword evidence="4 11" id="KW-0489">Methyltransferase</keyword>